<feature type="domain" description="OmpA-like" evidence="2">
    <location>
        <begin position="123"/>
        <end position="246"/>
    </location>
</feature>
<dbReference type="EMBL" id="PPTO01000009">
    <property type="protein sequence ID" value="RDB58227.1"/>
    <property type="molecule type" value="Genomic_DNA"/>
</dbReference>
<dbReference type="CDD" id="cd07185">
    <property type="entry name" value="OmpA_C-like"/>
    <property type="match status" value="1"/>
</dbReference>
<dbReference type="InterPro" id="IPR006665">
    <property type="entry name" value="OmpA-like"/>
</dbReference>
<dbReference type="AlphaFoldDB" id="A0A369LHU6"/>
<name>A0A369LHU6_9ACTN</name>
<proteinExistence type="predicted"/>
<dbReference type="GO" id="GO:0016020">
    <property type="term" value="C:membrane"/>
    <property type="evidence" value="ECO:0007669"/>
    <property type="project" value="UniProtKB-UniRule"/>
</dbReference>
<dbReference type="Gene3D" id="3.30.1330.60">
    <property type="entry name" value="OmpA-like domain"/>
    <property type="match status" value="1"/>
</dbReference>
<evidence type="ECO:0000259" key="2">
    <source>
        <dbReference type="PROSITE" id="PS51123"/>
    </source>
</evidence>
<sequence>MVINVISSGLNPTGLLAGSSDLLNADANDIANQLASMGALANFSGIEVHFYGLGQASGEQVIPNSIATKLQSLYPTLVEATGGVAIVEPDVLTRLGCDADLPTVSTIDFEQDSLSFPHLEHGQSAQVVLNETVLAFVGDSAEFIDPAQAKTTLAELAGTITSNSGATVIVEGYTATSPAFSRSDLVDLSQRRAEAVRDALIAAGVNPGSIEAIGRGDEGATSMNTGTFDETAAKSDRRVIVTLSLA</sequence>
<keyword evidence="1" id="KW-0472">Membrane</keyword>
<dbReference type="SUPFAM" id="SSF103088">
    <property type="entry name" value="OmpA-like"/>
    <property type="match status" value="1"/>
</dbReference>
<dbReference type="PANTHER" id="PTHR30329:SF21">
    <property type="entry name" value="LIPOPROTEIN YIAD-RELATED"/>
    <property type="match status" value="1"/>
</dbReference>
<reference evidence="3 4" key="1">
    <citation type="journal article" date="2018" name="Elife">
        <title>Discovery and characterization of a prevalent human gut bacterial enzyme sufficient for the inactivation of a family of plant toxins.</title>
        <authorList>
            <person name="Koppel N."/>
            <person name="Bisanz J.E."/>
            <person name="Pandelia M.E."/>
            <person name="Turnbaugh P.J."/>
            <person name="Balskus E.P."/>
        </authorList>
    </citation>
    <scope>NUCLEOTIDE SEQUENCE [LARGE SCALE GENOMIC DNA]</scope>
    <source>
        <strain evidence="3 4">OB21 GAM31</strain>
    </source>
</reference>
<evidence type="ECO:0000313" key="4">
    <source>
        <dbReference type="Proteomes" id="UP000253975"/>
    </source>
</evidence>
<organism evidence="3 4">
    <name type="scientific">Slackia isoflavoniconvertens</name>
    <dbReference type="NCBI Taxonomy" id="572010"/>
    <lineage>
        <taxon>Bacteria</taxon>
        <taxon>Bacillati</taxon>
        <taxon>Actinomycetota</taxon>
        <taxon>Coriobacteriia</taxon>
        <taxon>Eggerthellales</taxon>
        <taxon>Eggerthellaceae</taxon>
        <taxon>Slackia</taxon>
    </lineage>
</organism>
<dbReference type="InterPro" id="IPR036737">
    <property type="entry name" value="OmpA-like_sf"/>
</dbReference>
<evidence type="ECO:0000256" key="1">
    <source>
        <dbReference type="PROSITE-ProRule" id="PRU00473"/>
    </source>
</evidence>
<gene>
    <name evidence="3" type="ORF">C1881_06180</name>
</gene>
<evidence type="ECO:0000313" key="3">
    <source>
        <dbReference type="EMBL" id="RDB58227.1"/>
    </source>
</evidence>
<dbReference type="PANTHER" id="PTHR30329">
    <property type="entry name" value="STATOR ELEMENT OF FLAGELLAR MOTOR COMPLEX"/>
    <property type="match status" value="1"/>
</dbReference>
<dbReference type="Pfam" id="PF00691">
    <property type="entry name" value="OmpA"/>
    <property type="match status" value="1"/>
</dbReference>
<protein>
    <recommendedName>
        <fullName evidence="2">OmpA-like domain-containing protein</fullName>
    </recommendedName>
</protein>
<accession>A0A369LHU6</accession>
<dbReference type="InterPro" id="IPR050330">
    <property type="entry name" value="Bact_OuterMem_StrucFunc"/>
</dbReference>
<comment type="caution">
    <text evidence="3">The sequence shown here is derived from an EMBL/GenBank/DDBJ whole genome shotgun (WGS) entry which is preliminary data.</text>
</comment>
<dbReference type="Proteomes" id="UP000253975">
    <property type="component" value="Unassembled WGS sequence"/>
</dbReference>
<dbReference type="PROSITE" id="PS51123">
    <property type="entry name" value="OMPA_2"/>
    <property type="match status" value="1"/>
</dbReference>